<keyword evidence="4" id="KW-0418">Kinase</keyword>
<dbReference type="InterPro" id="IPR008271">
    <property type="entry name" value="Ser/Thr_kinase_AS"/>
</dbReference>
<evidence type="ECO:0000256" key="1">
    <source>
        <dbReference type="ARBA" id="ARBA00022527"/>
    </source>
</evidence>
<dbReference type="GO" id="GO:0035556">
    <property type="term" value="P:intracellular signal transduction"/>
    <property type="evidence" value="ECO:0007669"/>
    <property type="project" value="TreeGrafter"/>
</dbReference>
<proteinExistence type="predicted"/>
<evidence type="ECO:0000313" key="8">
    <source>
        <dbReference type="EMBL" id="KAJ6224650.1"/>
    </source>
</evidence>
<organism evidence="8 9">
    <name type="scientific">Blomia tropicalis</name>
    <name type="common">Mite</name>
    <dbReference type="NCBI Taxonomy" id="40697"/>
    <lineage>
        <taxon>Eukaryota</taxon>
        <taxon>Metazoa</taxon>
        <taxon>Ecdysozoa</taxon>
        <taxon>Arthropoda</taxon>
        <taxon>Chelicerata</taxon>
        <taxon>Arachnida</taxon>
        <taxon>Acari</taxon>
        <taxon>Acariformes</taxon>
        <taxon>Sarcoptiformes</taxon>
        <taxon>Astigmata</taxon>
        <taxon>Glycyphagoidea</taxon>
        <taxon>Echimyopodidae</taxon>
        <taxon>Blomia</taxon>
    </lineage>
</organism>
<reference evidence="8" key="1">
    <citation type="submission" date="2022-12" db="EMBL/GenBank/DDBJ databases">
        <title>Genome assemblies of Blomia tropicalis.</title>
        <authorList>
            <person name="Cui Y."/>
        </authorList>
    </citation>
    <scope>NUCLEOTIDE SEQUENCE</scope>
    <source>
        <tissue evidence="8">Adult mites</tissue>
    </source>
</reference>
<evidence type="ECO:0000256" key="2">
    <source>
        <dbReference type="ARBA" id="ARBA00022679"/>
    </source>
</evidence>
<name>A0A9Q0RSG1_BLOTA</name>
<dbReference type="Gene3D" id="3.30.200.20">
    <property type="entry name" value="Phosphorylase Kinase, domain 1"/>
    <property type="match status" value="1"/>
</dbReference>
<dbReference type="Gene3D" id="1.10.510.10">
    <property type="entry name" value="Transferase(Phosphotransferase) domain 1"/>
    <property type="match status" value="1"/>
</dbReference>
<gene>
    <name evidence="8" type="ORF">RDWZM_003195</name>
</gene>
<feature type="region of interest" description="Disordered" evidence="6">
    <location>
        <begin position="325"/>
        <end position="380"/>
    </location>
</feature>
<dbReference type="Pfam" id="PF00069">
    <property type="entry name" value="Pkinase"/>
    <property type="match status" value="1"/>
</dbReference>
<dbReference type="GO" id="GO:0005634">
    <property type="term" value="C:nucleus"/>
    <property type="evidence" value="ECO:0007669"/>
    <property type="project" value="TreeGrafter"/>
</dbReference>
<feature type="compositionally biased region" description="Polar residues" evidence="6">
    <location>
        <begin position="325"/>
        <end position="344"/>
    </location>
</feature>
<dbReference type="Proteomes" id="UP001142055">
    <property type="component" value="Chromosome 1"/>
</dbReference>
<dbReference type="EMBL" id="JAPWDV010000001">
    <property type="protein sequence ID" value="KAJ6224650.1"/>
    <property type="molecule type" value="Genomic_DNA"/>
</dbReference>
<protein>
    <recommendedName>
        <fullName evidence="7">Protein kinase domain-containing protein</fullName>
    </recommendedName>
</protein>
<keyword evidence="2" id="KW-0808">Transferase</keyword>
<evidence type="ECO:0000256" key="3">
    <source>
        <dbReference type="ARBA" id="ARBA00022741"/>
    </source>
</evidence>
<dbReference type="PANTHER" id="PTHR24342">
    <property type="entry name" value="SERINE/THREONINE-PROTEIN KINASE 17"/>
    <property type="match status" value="1"/>
</dbReference>
<dbReference type="PROSITE" id="PS50011">
    <property type="entry name" value="PROTEIN_KINASE_DOM"/>
    <property type="match status" value="1"/>
</dbReference>
<feature type="compositionally biased region" description="Basic and acidic residues" evidence="6">
    <location>
        <begin position="345"/>
        <end position="356"/>
    </location>
</feature>
<comment type="caution">
    <text evidence="8">The sequence shown here is derived from an EMBL/GenBank/DDBJ whole genome shotgun (WGS) entry which is preliminary data.</text>
</comment>
<evidence type="ECO:0000256" key="5">
    <source>
        <dbReference type="ARBA" id="ARBA00022840"/>
    </source>
</evidence>
<evidence type="ECO:0000313" key="9">
    <source>
        <dbReference type="Proteomes" id="UP001142055"/>
    </source>
</evidence>
<feature type="compositionally biased region" description="Polar residues" evidence="6">
    <location>
        <begin position="358"/>
        <end position="380"/>
    </location>
</feature>
<keyword evidence="9" id="KW-1185">Reference proteome</keyword>
<dbReference type="PROSITE" id="PS00108">
    <property type="entry name" value="PROTEIN_KINASE_ST"/>
    <property type="match status" value="1"/>
</dbReference>
<keyword evidence="5" id="KW-0067">ATP-binding</keyword>
<dbReference type="SMART" id="SM00220">
    <property type="entry name" value="S_TKc"/>
    <property type="match status" value="1"/>
</dbReference>
<dbReference type="GO" id="GO:0043065">
    <property type="term" value="P:positive regulation of apoptotic process"/>
    <property type="evidence" value="ECO:0007669"/>
    <property type="project" value="TreeGrafter"/>
</dbReference>
<keyword evidence="1" id="KW-0723">Serine/threonine-protein kinase</keyword>
<dbReference type="InterPro" id="IPR011009">
    <property type="entry name" value="Kinase-like_dom_sf"/>
</dbReference>
<evidence type="ECO:0000259" key="7">
    <source>
        <dbReference type="PROSITE" id="PS50011"/>
    </source>
</evidence>
<feature type="domain" description="Protein kinase" evidence="7">
    <location>
        <begin position="1"/>
        <end position="251"/>
    </location>
</feature>
<evidence type="ECO:0000256" key="4">
    <source>
        <dbReference type="ARBA" id="ARBA00022777"/>
    </source>
</evidence>
<evidence type="ECO:0000256" key="6">
    <source>
        <dbReference type="SAM" id="MobiDB-lite"/>
    </source>
</evidence>
<dbReference type="AlphaFoldDB" id="A0A9Q0RSG1"/>
<dbReference type="PANTHER" id="PTHR24342:SF12">
    <property type="entry name" value="DEATH-ASSOCIATED PROTEIN KINASE RELATED"/>
    <property type="match status" value="1"/>
</dbReference>
<feature type="non-terminal residue" evidence="8">
    <location>
        <position position="908"/>
    </location>
</feature>
<accession>A0A9Q0RSG1</accession>
<keyword evidence="3" id="KW-0547">Nucleotide-binding</keyword>
<dbReference type="GO" id="GO:0005524">
    <property type="term" value="F:ATP binding"/>
    <property type="evidence" value="ECO:0007669"/>
    <property type="project" value="UniProtKB-KW"/>
</dbReference>
<dbReference type="SUPFAM" id="SSF56112">
    <property type="entry name" value="Protein kinase-like (PK-like)"/>
    <property type="match status" value="1"/>
</dbReference>
<dbReference type="GO" id="GO:0004674">
    <property type="term" value="F:protein serine/threonine kinase activity"/>
    <property type="evidence" value="ECO:0007669"/>
    <property type="project" value="UniProtKB-KW"/>
</dbReference>
<dbReference type="InterPro" id="IPR000719">
    <property type="entry name" value="Prot_kinase_dom"/>
</dbReference>
<sequence>GKFAQVRRISHKKSGTLYAAKTIKRRRPRYGDATDEIMHEIRVLMTADPCQFIVGLHEVFETRTEFVLVLELAEGGELHQILEEEECIDERICRRLMRQIVEGIRFLHQNQIAHLDIKPQNILLTRALPDGDVKLCDFGISRKIEDKNEIREIMGTTDYMSPEILQYEPITFSSDIWSIGIVAYVLLSGHSPFGGDDKVHTYSNITSGALEFPEKIFNGVSNEAKDFIQRCLVREPSDRMTCDECLAHEWLMCLTKDDLKICPIGASFMNEVFDSRNNNESQDLDCPSIIISKPIEQSFNSIDSISNGNHNGNCDTCEMNSGQTTTNKNDVGVTTVNDSHQQQYDSDKENSDKKINGNDISTTANKPLPQSSVDSVTPSYKSHKRLSSDIFTNSDQQKLMIAVVANSTTSLKKYTSESAMLNIDMNANETKTNATNSISNRTLFNTSRNDSNNNLMKEKNGNIDVSLVVDGVNNTRCGSNEPSPPSTPNKKLYLSIDDSICHFGSSSADTSKFFTKIISSISPPVSNQSLDNYRTRSISMERLHSCNTVQTSSNGSMLDNVNSDGCEQSNNHHDFNSKIVDHNSHNQLKLLLAGLCRRRNFNLYTLIVRRLHRHYEPSPCFDLRMGSGKQTYIQPDKNASHDRQIRFCYTDKAIVLNNTEIEIASEIKYLGVIIDQRYRYQESDEYSLVNATNYGHSDHTGYRTVSLQAALTLSDLMQIVLKLTMLSANYLARNGTVSVPFVSGNLQRPLCDSQSSIQTIRNFDSRNRMAKETPDYLTSNKHICIEWVRTHVGVDVYKAADELAKGATLLDVVSFDIVPLSAIKAFNRNYAMEESYMDGSFNQYLNRFQILRSGHCECEAEGEEIKQTSNHLILECPRFALARADLGASANLNIDKHTKLSNTLIELI</sequence>